<dbReference type="Proteomes" id="UP000243745">
    <property type="component" value="Unassembled WGS sequence"/>
</dbReference>
<dbReference type="HAMAP" id="MF_01341">
    <property type="entry name" value="Ribosomal_uL15"/>
    <property type="match status" value="1"/>
</dbReference>
<dbReference type="AlphaFoldDB" id="A0A662ZGJ0"/>
<comment type="similarity">
    <text evidence="1 4">Belongs to the universal ribosomal protein uL15 family.</text>
</comment>
<dbReference type="OrthoDB" id="9810293at2"/>
<comment type="subunit">
    <text evidence="4">Part of the 50S ribosomal subunit.</text>
</comment>
<dbReference type="Pfam" id="PF00828">
    <property type="entry name" value="Ribosomal_L27A"/>
    <property type="match status" value="1"/>
</dbReference>
<dbReference type="Gene3D" id="3.100.10.10">
    <property type="match status" value="1"/>
</dbReference>
<keyword evidence="4" id="KW-0694">RNA-binding</keyword>
<dbReference type="PANTHER" id="PTHR12934:SF11">
    <property type="entry name" value="LARGE RIBOSOMAL SUBUNIT PROTEIN UL15M"/>
    <property type="match status" value="1"/>
</dbReference>
<protein>
    <recommendedName>
        <fullName evidence="4">Large ribosomal subunit protein uL15</fullName>
    </recommendedName>
</protein>
<evidence type="ECO:0000256" key="1">
    <source>
        <dbReference type="ARBA" id="ARBA00007320"/>
    </source>
</evidence>
<comment type="function">
    <text evidence="4">Binds to the 23S rRNA.</text>
</comment>
<dbReference type="GO" id="GO:0003735">
    <property type="term" value="F:structural constituent of ribosome"/>
    <property type="evidence" value="ECO:0007669"/>
    <property type="project" value="InterPro"/>
</dbReference>
<gene>
    <name evidence="4" type="primary">rplO</name>
    <name evidence="7" type="ORF">SAMN02910344_00457</name>
</gene>
<dbReference type="SUPFAM" id="SSF52080">
    <property type="entry name" value="Ribosomal proteins L15p and L18e"/>
    <property type="match status" value="1"/>
</dbReference>
<feature type="region of interest" description="Disordered" evidence="5">
    <location>
        <begin position="1"/>
        <end position="57"/>
    </location>
</feature>
<keyword evidence="8" id="KW-1185">Reference proteome</keyword>
<evidence type="ECO:0000259" key="6">
    <source>
        <dbReference type="Pfam" id="PF00828"/>
    </source>
</evidence>
<dbReference type="RefSeq" id="WP_031578270.1">
    <property type="nucleotide sequence ID" value="NZ_FOXF01000005.1"/>
</dbReference>
<dbReference type="NCBIfam" id="TIGR01071">
    <property type="entry name" value="rplO_bact"/>
    <property type="match status" value="1"/>
</dbReference>
<keyword evidence="2 4" id="KW-0689">Ribosomal protein</keyword>
<evidence type="ECO:0000256" key="3">
    <source>
        <dbReference type="ARBA" id="ARBA00023274"/>
    </source>
</evidence>
<accession>A0A662ZGJ0</accession>
<proteinExistence type="inferred from homology"/>
<evidence type="ECO:0000256" key="2">
    <source>
        <dbReference type="ARBA" id="ARBA00022980"/>
    </source>
</evidence>
<dbReference type="EMBL" id="FOXF01000005">
    <property type="protein sequence ID" value="SFP11129.1"/>
    <property type="molecule type" value="Genomic_DNA"/>
</dbReference>
<dbReference type="InterPro" id="IPR005749">
    <property type="entry name" value="Ribosomal_uL15_bac-type"/>
</dbReference>
<evidence type="ECO:0000256" key="4">
    <source>
        <dbReference type="HAMAP-Rule" id="MF_01341"/>
    </source>
</evidence>
<dbReference type="InterPro" id="IPR036227">
    <property type="entry name" value="Ribosomal_uL15/eL18_sf"/>
</dbReference>
<name>A0A662ZGJ0_9GAMM</name>
<dbReference type="InterPro" id="IPR030878">
    <property type="entry name" value="Ribosomal_uL15"/>
</dbReference>
<dbReference type="InterPro" id="IPR021131">
    <property type="entry name" value="Ribosomal_uL15/eL18"/>
</dbReference>
<reference evidence="7 8" key="1">
    <citation type="submission" date="2016-10" db="EMBL/GenBank/DDBJ databases">
        <authorList>
            <person name="Varghese N."/>
            <person name="Submissions S."/>
        </authorList>
    </citation>
    <scope>NUCLEOTIDE SEQUENCE [LARGE SCALE GENOMIC DNA]</scope>
    <source>
        <strain evidence="7 8">DSM 1361</strain>
    </source>
</reference>
<dbReference type="GO" id="GO:0019843">
    <property type="term" value="F:rRNA binding"/>
    <property type="evidence" value="ECO:0007669"/>
    <property type="project" value="UniProtKB-UniRule"/>
</dbReference>
<evidence type="ECO:0000313" key="7">
    <source>
        <dbReference type="EMBL" id="SFP11129.1"/>
    </source>
</evidence>
<dbReference type="GO" id="GO:0006412">
    <property type="term" value="P:translation"/>
    <property type="evidence" value="ECO:0007669"/>
    <property type="project" value="UniProtKB-UniRule"/>
</dbReference>
<keyword evidence="4" id="KW-0699">rRNA-binding</keyword>
<dbReference type="GO" id="GO:0022625">
    <property type="term" value="C:cytosolic large ribosomal subunit"/>
    <property type="evidence" value="ECO:0007669"/>
    <property type="project" value="TreeGrafter"/>
</dbReference>
<feature type="domain" description="Large ribosomal subunit protein uL15/eL18" evidence="6">
    <location>
        <begin position="88"/>
        <end position="149"/>
    </location>
</feature>
<keyword evidence="3 4" id="KW-0687">Ribonucleoprotein</keyword>
<evidence type="ECO:0000256" key="5">
    <source>
        <dbReference type="SAM" id="MobiDB-lite"/>
    </source>
</evidence>
<evidence type="ECO:0000313" key="8">
    <source>
        <dbReference type="Proteomes" id="UP000243745"/>
    </source>
</evidence>
<sequence length="150" mass="15922">MEKKLTLDSLKPAEGSKKPKLRVGRGMGSGVGKTCRRGIKGAGARKSGGTRPGFEGGQMPIKIRLPKFGFFSRIAQVTTEVPLNELNKVEGEVVDLLSLKKADIIGHKFENVKIILSKEAKLSKAVVVKGLKVTQGAKAAIEAAGGKVEE</sequence>
<dbReference type="PANTHER" id="PTHR12934">
    <property type="entry name" value="50S RIBOSOMAL PROTEIN L15"/>
    <property type="match status" value="1"/>
</dbReference>
<organism evidence="7 8">
    <name type="scientific">Ruminobacter amylophilus</name>
    <dbReference type="NCBI Taxonomy" id="867"/>
    <lineage>
        <taxon>Bacteria</taxon>
        <taxon>Pseudomonadati</taxon>
        <taxon>Pseudomonadota</taxon>
        <taxon>Gammaproteobacteria</taxon>
        <taxon>Aeromonadales</taxon>
        <taxon>Succinivibrionaceae</taxon>
        <taxon>Ruminobacter</taxon>
    </lineage>
</organism>